<comment type="caution">
    <text evidence="2">The sequence shown here is derived from an EMBL/GenBank/DDBJ whole genome shotgun (WGS) entry which is preliminary data.</text>
</comment>
<name>A0A2M8PHN2_9CHLR</name>
<evidence type="ECO:0000256" key="1">
    <source>
        <dbReference type="SAM" id="Phobius"/>
    </source>
</evidence>
<proteinExistence type="predicted"/>
<feature type="transmembrane region" description="Helical" evidence="1">
    <location>
        <begin position="6"/>
        <end position="21"/>
    </location>
</feature>
<feature type="transmembrane region" description="Helical" evidence="1">
    <location>
        <begin position="169"/>
        <end position="188"/>
    </location>
</feature>
<dbReference type="AlphaFoldDB" id="A0A2M8PHN2"/>
<keyword evidence="1" id="KW-0472">Membrane</keyword>
<dbReference type="Proteomes" id="UP000229681">
    <property type="component" value="Unassembled WGS sequence"/>
</dbReference>
<gene>
    <name evidence="2" type="ORF">CUN49_02380</name>
</gene>
<feature type="transmembrane region" description="Helical" evidence="1">
    <location>
        <begin position="145"/>
        <end position="163"/>
    </location>
</feature>
<sequence length="477" mass="53291">GQNHYLNFVLLLPALYLLWQGRRKLTRFFWIGALLALIISLPFLIGPAFASLMDALLNGRLAQRNSARAVAVSAESFLAFAELLSGADLPRWAGIHRDLFLERLPIRGALPLFYGVSLLAALSAMWLAFRSLVRRDALTPVRVTLLLWLLCAPLGTAITWFPIFNDHYLLPSHAAAYLCIGACLGDWLRRPSRAQRALIAIGGAALIAIVALQAWLQLEFLAFVGKYATPNGFSTPLGMYMQARQAILAERPEQVLARLDGQYIGYNEQASIWNFLLYDVPTVRFLQAGIEVYPSAPTLFISHRCDSAEGQTFYWRRDPISGAPEGCFHITHNGPTFDPSGFTPFSQQARFANTAQLTAFRWQPESGCLALAWQAEAPAHGVVSDFFQGAVKFYNAAGELVAQADGYFWNGRYWRKGDLIVRTFCADSVRERAEQIAFVRIGLYTIEDRRDERLFHNVAVLNADGTPIGQFLELKLR</sequence>
<dbReference type="EMBL" id="PGTM01000017">
    <property type="protein sequence ID" value="PJF37056.1"/>
    <property type="molecule type" value="Genomic_DNA"/>
</dbReference>
<evidence type="ECO:0000313" key="3">
    <source>
        <dbReference type="Proteomes" id="UP000229681"/>
    </source>
</evidence>
<feature type="non-terminal residue" evidence="2">
    <location>
        <position position="1"/>
    </location>
</feature>
<feature type="transmembrane region" description="Helical" evidence="1">
    <location>
        <begin position="197"/>
        <end position="216"/>
    </location>
</feature>
<reference evidence="2 3" key="1">
    <citation type="submission" date="2017-11" db="EMBL/GenBank/DDBJ databases">
        <title>Evolution of Phototrophy in the Chloroflexi Phylum Driven by Horizontal Gene Transfer.</title>
        <authorList>
            <person name="Ward L.M."/>
            <person name="Hemp J."/>
            <person name="Shih P.M."/>
            <person name="Mcglynn S.E."/>
            <person name="Fischer W."/>
        </authorList>
    </citation>
    <scope>NUCLEOTIDE SEQUENCE [LARGE SCALE GENOMIC DNA]</scope>
    <source>
        <strain evidence="2">JP3_13</strain>
    </source>
</reference>
<protein>
    <submittedName>
        <fullName evidence="2">Uncharacterized protein</fullName>
    </submittedName>
</protein>
<accession>A0A2M8PHN2</accession>
<evidence type="ECO:0000313" key="2">
    <source>
        <dbReference type="EMBL" id="PJF37056.1"/>
    </source>
</evidence>
<keyword evidence="1" id="KW-0812">Transmembrane</keyword>
<feature type="transmembrane region" description="Helical" evidence="1">
    <location>
        <begin position="112"/>
        <end position="133"/>
    </location>
</feature>
<keyword evidence="1" id="KW-1133">Transmembrane helix</keyword>
<organism evidence="2 3">
    <name type="scientific">Candidatus Thermofonsia Clade 1 bacterium</name>
    <dbReference type="NCBI Taxonomy" id="2364210"/>
    <lineage>
        <taxon>Bacteria</taxon>
        <taxon>Bacillati</taxon>
        <taxon>Chloroflexota</taxon>
        <taxon>Candidatus Thermofontia</taxon>
        <taxon>Candidatus Thermofonsia Clade 1</taxon>
    </lineage>
</organism>
<feature type="transmembrane region" description="Helical" evidence="1">
    <location>
        <begin position="28"/>
        <end position="50"/>
    </location>
</feature>